<accession>A0ABR1TS47</accession>
<dbReference type="RefSeq" id="XP_066710929.1">
    <property type="nucleotide sequence ID" value="XM_066861819.1"/>
</dbReference>
<keyword evidence="3" id="KW-1185">Reference proteome</keyword>
<evidence type="ECO:0000313" key="3">
    <source>
        <dbReference type="Proteomes" id="UP001480595"/>
    </source>
</evidence>
<organism evidence="2 3">
    <name type="scientific">Apiospora phragmitis</name>
    <dbReference type="NCBI Taxonomy" id="2905665"/>
    <lineage>
        <taxon>Eukaryota</taxon>
        <taxon>Fungi</taxon>
        <taxon>Dikarya</taxon>
        <taxon>Ascomycota</taxon>
        <taxon>Pezizomycotina</taxon>
        <taxon>Sordariomycetes</taxon>
        <taxon>Xylariomycetidae</taxon>
        <taxon>Amphisphaeriales</taxon>
        <taxon>Apiosporaceae</taxon>
        <taxon>Apiospora</taxon>
    </lineage>
</organism>
<dbReference type="EMBL" id="JAQQWL010000011">
    <property type="protein sequence ID" value="KAK8048680.1"/>
    <property type="molecule type" value="Genomic_DNA"/>
</dbReference>
<dbReference type="GeneID" id="92094882"/>
<comment type="caution">
    <text evidence="2">The sequence shown here is derived from an EMBL/GenBank/DDBJ whole genome shotgun (WGS) entry which is preliminary data.</text>
</comment>
<sequence length="183" mass="19463">MDTNKAHFPSIYRNLPAQASPTTSTSLVTSTPVTSASSSISSSTRTTRTGTVRTRTAAPSATPSNQVYVGSLGDNTRIAFAANGPSNAACAWAVNPFPDGHNPCGSVFTMPDGFEYVWNGCGGDTWITWRNPSNDKDVQFRDLGNPRSCSYTPQTYRCGTETIHVDYVCPNHTIGGLSLSDSG</sequence>
<feature type="compositionally biased region" description="Low complexity" evidence="1">
    <location>
        <begin position="19"/>
        <end position="59"/>
    </location>
</feature>
<evidence type="ECO:0000256" key="1">
    <source>
        <dbReference type="SAM" id="MobiDB-lite"/>
    </source>
</evidence>
<proteinExistence type="predicted"/>
<protein>
    <submittedName>
        <fullName evidence="2">Uncharacterized protein</fullName>
    </submittedName>
</protein>
<gene>
    <name evidence="2" type="ORF">PG994_010410</name>
</gene>
<feature type="region of interest" description="Disordered" evidence="1">
    <location>
        <begin position="1"/>
        <end position="65"/>
    </location>
</feature>
<reference evidence="2 3" key="1">
    <citation type="submission" date="2023-01" db="EMBL/GenBank/DDBJ databases">
        <title>Analysis of 21 Apiospora genomes using comparative genomics revels a genus with tremendous synthesis potential of carbohydrate active enzymes and secondary metabolites.</title>
        <authorList>
            <person name="Sorensen T."/>
        </authorList>
    </citation>
    <scope>NUCLEOTIDE SEQUENCE [LARGE SCALE GENOMIC DNA]</scope>
    <source>
        <strain evidence="2 3">CBS 135458</strain>
    </source>
</reference>
<evidence type="ECO:0000313" key="2">
    <source>
        <dbReference type="EMBL" id="KAK8048680.1"/>
    </source>
</evidence>
<dbReference type="Proteomes" id="UP001480595">
    <property type="component" value="Unassembled WGS sequence"/>
</dbReference>
<name>A0ABR1TS47_9PEZI</name>